<evidence type="ECO:0000256" key="6">
    <source>
        <dbReference type="SAM" id="Phobius"/>
    </source>
</evidence>
<dbReference type="AlphaFoldDB" id="A0A9P8RKV7"/>
<feature type="transmembrane region" description="Helical" evidence="6">
    <location>
        <begin position="89"/>
        <end position="106"/>
    </location>
</feature>
<evidence type="ECO:0000313" key="7">
    <source>
        <dbReference type="EMBL" id="KAH6645150.1"/>
    </source>
</evidence>
<organism evidence="7 8">
    <name type="scientific">Truncatella angustata</name>
    <dbReference type="NCBI Taxonomy" id="152316"/>
    <lineage>
        <taxon>Eukaryota</taxon>
        <taxon>Fungi</taxon>
        <taxon>Dikarya</taxon>
        <taxon>Ascomycota</taxon>
        <taxon>Pezizomycotina</taxon>
        <taxon>Sordariomycetes</taxon>
        <taxon>Xylariomycetidae</taxon>
        <taxon>Amphisphaeriales</taxon>
        <taxon>Sporocadaceae</taxon>
        <taxon>Truncatella</taxon>
    </lineage>
</organism>
<feature type="transmembrane region" description="Helical" evidence="6">
    <location>
        <begin position="143"/>
        <end position="166"/>
    </location>
</feature>
<dbReference type="Pfam" id="PF07690">
    <property type="entry name" value="MFS_1"/>
    <property type="match status" value="1"/>
</dbReference>
<dbReference type="Proteomes" id="UP000758603">
    <property type="component" value="Unassembled WGS sequence"/>
</dbReference>
<dbReference type="PANTHER" id="PTHR43791:SF4">
    <property type="entry name" value="PANTOTHENATE TRANSPORTER FEN2"/>
    <property type="match status" value="1"/>
</dbReference>
<feature type="transmembrane region" description="Helical" evidence="6">
    <location>
        <begin position="280"/>
        <end position="298"/>
    </location>
</feature>
<proteinExistence type="predicted"/>
<keyword evidence="8" id="KW-1185">Reference proteome</keyword>
<dbReference type="GO" id="GO:0005886">
    <property type="term" value="C:plasma membrane"/>
    <property type="evidence" value="ECO:0007669"/>
    <property type="project" value="TreeGrafter"/>
</dbReference>
<comment type="caution">
    <text evidence="7">The sequence shown here is derived from an EMBL/GenBank/DDBJ whole genome shotgun (WGS) entry which is preliminary data.</text>
</comment>
<evidence type="ECO:0000313" key="8">
    <source>
        <dbReference type="Proteomes" id="UP000758603"/>
    </source>
</evidence>
<evidence type="ECO:0000256" key="5">
    <source>
        <dbReference type="ARBA" id="ARBA00023136"/>
    </source>
</evidence>
<dbReference type="PANTHER" id="PTHR43791">
    <property type="entry name" value="PERMEASE-RELATED"/>
    <property type="match status" value="1"/>
</dbReference>
<keyword evidence="5 6" id="KW-0472">Membrane</keyword>
<dbReference type="RefSeq" id="XP_045951664.1">
    <property type="nucleotide sequence ID" value="XM_046108477.1"/>
</dbReference>
<dbReference type="InterPro" id="IPR036259">
    <property type="entry name" value="MFS_trans_sf"/>
</dbReference>
<evidence type="ECO:0000256" key="2">
    <source>
        <dbReference type="ARBA" id="ARBA00022448"/>
    </source>
</evidence>
<dbReference type="FunFam" id="1.20.1250.20:FF:000386">
    <property type="entry name" value="MFS general substrate transporter"/>
    <property type="match status" value="1"/>
</dbReference>
<feature type="transmembrane region" description="Helical" evidence="6">
    <location>
        <begin position="178"/>
        <end position="199"/>
    </location>
</feature>
<feature type="transmembrane region" description="Helical" evidence="6">
    <location>
        <begin position="318"/>
        <end position="337"/>
    </location>
</feature>
<dbReference type="InterPro" id="IPR011701">
    <property type="entry name" value="MFS"/>
</dbReference>
<evidence type="ECO:0000256" key="1">
    <source>
        <dbReference type="ARBA" id="ARBA00004141"/>
    </source>
</evidence>
<reference evidence="7" key="1">
    <citation type="journal article" date="2021" name="Nat. Commun.">
        <title>Genetic determinants of endophytism in the Arabidopsis root mycobiome.</title>
        <authorList>
            <person name="Mesny F."/>
            <person name="Miyauchi S."/>
            <person name="Thiergart T."/>
            <person name="Pickel B."/>
            <person name="Atanasova L."/>
            <person name="Karlsson M."/>
            <person name="Huettel B."/>
            <person name="Barry K.W."/>
            <person name="Haridas S."/>
            <person name="Chen C."/>
            <person name="Bauer D."/>
            <person name="Andreopoulos W."/>
            <person name="Pangilinan J."/>
            <person name="LaButti K."/>
            <person name="Riley R."/>
            <person name="Lipzen A."/>
            <person name="Clum A."/>
            <person name="Drula E."/>
            <person name="Henrissat B."/>
            <person name="Kohler A."/>
            <person name="Grigoriev I.V."/>
            <person name="Martin F.M."/>
            <person name="Hacquard S."/>
        </authorList>
    </citation>
    <scope>NUCLEOTIDE SEQUENCE</scope>
    <source>
        <strain evidence="7">MPI-SDFR-AT-0073</strain>
    </source>
</reference>
<name>A0A9P8RKV7_9PEZI</name>
<dbReference type="GeneID" id="70137368"/>
<accession>A0A9P8RKV7</accession>
<keyword evidence="3 6" id="KW-0812">Transmembrane</keyword>
<keyword evidence="4 6" id="KW-1133">Transmembrane helix</keyword>
<feature type="transmembrane region" description="Helical" evidence="6">
    <location>
        <begin position="405"/>
        <end position="427"/>
    </location>
</feature>
<dbReference type="SUPFAM" id="SSF103473">
    <property type="entry name" value="MFS general substrate transporter"/>
    <property type="match status" value="1"/>
</dbReference>
<protein>
    <submittedName>
        <fullName evidence="7">Pantothenate transporter</fullName>
    </submittedName>
</protein>
<evidence type="ECO:0000256" key="3">
    <source>
        <dbReference type="ARBA" id="ARBA00022692"/>
    </source>
</evidence>
<dbReference type="EMBL" id="JAGPXC010000012">
    <property type="protein sequence ID" value="KAH6645150.1"/>
    <property type="molecule type" value="Genomic_DNA"/>
</dbReference>
<feature type="transmembrane region" description="Helical" evidence="6">
    <location>
        <begin position="439"/>
        <end position="459"/>
    </location>
</feature>
<evidence type="ECO:0000256" key="4">
    <source>
        <dbReference type="ARBA" id="ARBA00022989"/>
    </source>
</evidence>
<gene>
    <name evidence="7" type="ORF">BKA67DRAFT_664988</name>
</gene>
<comment type="subcellular location">
    <subcellularLocation>
        <location evidence="1">Membrane</location>
        <topology evidence="1">Multi-pass membrane protein</topology>
    </subcellularLocation>
</comment>
<feature type="transmembrane region" description="Helical" evidence="6">
    <location>
        <begin position="118"/>
        <end position="137"/>
    </location>
</feature>
<feature type="transmembrane region" description="Helical" evidence="6">
    <location>
        <begin position="349"/>
        <end position="368"/>
    </location>
</feature>
<dbReference type="GO" id="GO:0015233">
    <property type="term" value="F:pantothenate transmembrane transporter activity"/>
    <property type="evidence" value="ECO:0007669"/>
    <property type="project" value="TreeGrafter"/>
</dbReference>
<feature type="transmembrane region" description="Helical" evidence="6">
    <location>
        <begin position="374"/>
        <end position="393"/>
    </location>
</feature>
<dbReference type="GO" id="GO:0098717">
    <property type="term" value="P:pantothenate import across plasma membrane"/>
    <property type="evidence" value="ECO:0007669"/>
    <property type="project" value="TreeGrafter"/>
</dbReference>
<feature type="transmembrane region" description="Helical" evidence="6">
    <location>
        <begin position="211"/>
        <end position="234"/>
    </location>
</feature>
<feature type="transmembrane region" description="Helical" evidence="6">
    <location>
        <begin position="50"/>
        <end position="69"/>
    </location>
</feature>
<sequence>MPSPRDENEPLLGHRDVDTTKPNMSAFSHVKSVLWGPASKERSVVIKLDFTILPYFSLIWFLFGVNRASYSHAYISGMKEDLGFQGTDYNLMSTIYLVFYAVFQIPSTSLLTLARPKYVFVAANVTWSVLTLITFRMQHVYQLFILNGFEGAFSAIAYVGAHFIYGSWYKKSELSTRAAIFCCFGHLGSIAGGWIQAGLITSLDGKGGLPAWRWVFVIVSVITIPVAALGWVVIPNLPIHKSAWYLSDEEKDLAVTRLGKFKKASWDLTVFRRVLLSWQFWLLPLIFMLYSLCVQSLGNNVMPLWMASKGYTVIQQNTYPTAIYATAILGTVIYSIISDKIQSRWQPSLAIGLTFIIGSAILVADPVADGAHFFAFYLLGTTYAPQAVWYSWMADVTAHDIQLRAITTGFMNSFDFAFVTWWPLIFYPVTDAPNYEKGYIASLVTGALVIPFIGLIAYLEKRDRAAGKIGMSYDDEDDETDDLAREDINSQAADAGVAPNAKIVPTVKATDFQ</sequence>
<dbReference type="Gene3D" id="1.20.1250.20">
    <property type="entry name" value="MFS general substrate transporter like domains"/>
    <property type="match status" value="2"/>
</dbReference>
<keyword evidence="2" id="KW-0813">Transport</keyword>
<dbReference type="OrthoDB" id="3639251at2759"/>